<sequence>MKRKERRTAGRAAREGFTLIEILLVVVIIGILVGIAVPRFTGRVEQSRVAAAESTLKSISTALDLYELDMGRYPDDLEALEKQPEGADNWRGPYLKSGIPEDPWGQEYVYKHPGTHNPHGYDLHSLGPQGGEPITNWE</sequence>
<dbReference type="PANTHER" id="PTHR30093:SF44">
    <property type="entry name" value="TYPE II SECRETION SYSTEM CORE PROTEIN G"/>
    <property type="match status" value="1"/>
</dbReference>
<dbReference type="PRINTS" id="PR00813">
    <property type="entry name" value="BCTERIALGSPG"/>
</dbReference>
<reference evidence="13 14" key="2">
    <citation type="journal article" date="2016" name="ISME J.">
        <title>Characterization of the first cultured representative of Verrucomicrobia subdivision 5 indicates the proposal of a novel phylum.</title>
        <authorList>
            <person name="Spring S."/>
            <person name="Bunk B."/>
            <person name="Sproer C."/>
            <person name="Schumann P."/>
            <person name="Rohde M."/>
            <person name="Tindall B.J."/>
            <person name="Klenk H.P."/>
        </authorList>
    </citation>
    <scope>NUCLEOTIDE SEQUENCE [LARGE SCALE GENOMIC DNA]</scope>
    <source>
        <strain evidence="13 14">L21-Fru-AB</strain>
    </source>
</reference>
<evidence type="ECO:0000256" key="11">
    <source>
        <dbReference type="SAM" id="Phobius"/>
    </source>
</evidence>
<keyword evidence="8 11" id="KW-1133">Transmembrane helix</keyword>
<evidence type="ECO:0000313" key="13">
    <source>
        <dbReference type="EMBL" id="AKJ63995.1"/>
    </source>
</evidence>
<dbReference type="Gene3D" id="3.30.700.10">
    <property type="entry name" value="Glycoprotein, Type 4 Pilin"/>
    <property type="match status" value="1"/>
</dbReference>
<feature type="region of interest" description="Disordered" evidence="10">
    <location>
        <begin position="119"/>
        <end position="138"/>
    </location>
</feature>
<dbReference type="STRING" id="1307763.L21SP4_00727"/>
<dbReference type="PANTHER" id="PTHR30093">
    <property type="entry name" value="GENERAL SECRETION PATHWAY PROTEIN G"/>
    <property type="match status" value="1"/>
</dbReference>
<evidence type="ECO:0000256" key="10">
    <source>
        <dbReference type="SAM" id="MobiDB-lite"/>
    </source>
</evidence>
<dbReference type="InterPro" id="IPR000983">
    <property type="entry name" value="Bac_GSPG_pilin"/>
</dbReference>
<dbReference type="EMBL" id="CP010904">
    <property type="protein sequence ID" value="AKJ63995.1"/>
    <property type="molecule type" value="Genomic_DNA"/>
</dbReference>
<proteinExistence type="inferred from homology"/>
<keyword evidence="9 11" id="KW-0472">Membrane</keyword>
<keyword evidence="14" id="KW-1185">Reference proteome</keyword>
<dbReference type="Pfam" id="PF07963">
    <property type="entry name" value="N_methyl"/>
    <property type="match status" value="1"/>
</dbReference>
<accession>A0A0G3EGQ9</accession>
<evidence type="ECO:0000256" key="2">
    <source>
        <dbReference type="ARBA" id="ARBA00009984"/>
    </source>
</evidence>
<dbReference type="SUPFAM" id="SSF54523">
    <property type="entry name" value="Pili subunits"/>
    <property type="match status" value="1"/>
</dbReference>
<dbReference type="InterPro" id="IPR012902">
    <property type="entry name" value="N_methyl_site"/>
</dbReference>
<evidence type="ECO:0000256" key="5">
    <source>
        <dbReference type="ARBA" id="ARBA00022481"/>
    </source>
</evidence>
<dbReference type="KEGG" id="vbl:L21SP4_00727"/>
<dbReference type="OrthoDB" id="9795612at2"/>
<keyword evidence="7 11" id="KW-0812">Transmembrane</keyword>
<protein>
    <recommendedName>
        <fullName evidence="3">Type II secretion system core protein G</fullName>
    </recommendedName>
</protein>
<evidence type="ECO:0000256" key="3">
    <source>
        <dbReference type="ARBA" id="ARBA00020042"/>
    </source>
</evidence>
<dbReference type="RefSeq" id="WP_052881365.1">
    <property type="nucleotide sequence ID" value="NZ_CP010904.1"/>
</dbReference>
<dbReference type="GO" id="GO:0015627">
    <property type="term" value="C:type II protein secretion system complex"/>
    <property type="evidence" value="ECO:0007669"/>
    <property type="project" value="InterPro"/>
</dbReference>
<evidence type="ECO:0000256" key="8">
    <source>
        <dbReference type="ARBA" id="ARBA00022989"/>
    </source>
</evidence>
<evidence type="ECO:0000256" key="7">
    <source>
        <dbReference type="ARBA" id="ARBA00022692"/>
    </source>
</evidence>
<name>A0A0G3EGQ9_9BACT</name>
<dbReference type="Proteomes" id="UP000035268">
    <property type="component" value="Chromosome"/>
</dbReference>
<dbReference type="NCBIfam" id="TIGR02532">
    <property type="entry name" value="IV_pilin_GFxxxE"/>
    <property type="match status" value="1"/>
</dbReference>
<dbReference type="AlphaFoldDB" id="A0A0G3EGQ9"/>
<keyword evidence="6" id="KW-0997">Cell inner membrane</keyword>
<dbReference type="NCBIfam" id="TIGR01710">
    <property type="entry name" value="typeII_sec_gspG"/>
    <property type="match status" value="1"/>
</dbReference>
<evidence type="ECO:0000313" key="14">
    <source>
        <dbReference type="Proteomes" id="UP000035268"/>
    </source>
</evidence>
<dbReference type="InterPro" id="IPR045584">
    <property type="entry name" value="Pilin-like"/>
</dbReference>
<dbReference type="GO" id="GO:0005886">
    <property type="term" value="C:plasma membrane"/>
    <property type="evidence" value="ECO:0007669"/>
    <property type="project" value="UniProtKB-SubCell"/>
</dbReference>
<evidence type="ECO:0000256" key="4">
    <source>
        <dbReference type="ARBA" id="ARBA00022475"/>
    </source>
</evidence>
<comment type="subcellular location">
    <subcellularLocation>
        <location evidence="1">Cell inner membrane</location>
        <topology evidence="1">Single-pass membrane protein</topology>
    </subcellularLocation>
</comment>
<evidence type="ECO:0000259" key="12">
    <source>
        <dbReference type="Pfam" id="PF08334"/>
    </source>
</evidence>
<dbReference type="Pfam" id="PF08334">
    <property type="entry name" value="T2SSG"/>
    <property type="match status" value="1"/>
</dbReference>
<gene>
    <name evidence="13" type="primary">xcpT_1</name>
    <name evidence="13" type="ORF">L21SP4_00727</name>
</gene>
<evidence type="ECO:0000256" key="1">
    <source>
        <dbReference type="ARBA" id="ARBA00004377"/>
    </source>
</evidence>
<evidence type="ECO:0000256" key="9">
    <source>
        <dbReference type="ARBA" id="ARBA00023136"/>
    </source>
</evidence>
<feature type="domain" description="Type II secretion system protein GspG C-terminal" evidence="12">
    <location>
        <begin position="40"/>
        <end position="131"/>
    </location>
</feature>
<keyword evidence="4" id="KW-1003">Cell membrane</keyword>
<organism evidence="13 14">
    <name type="scientific">Kiritimatiella glycovorans</name>
    <dbReference type="NCBI Taxonomy" id="1307763"/>
    <lineage>
        <taxon>Bacteria</taxon>
        <taxon>Pseudomonadati</taxon>
        <taxon>Kiritimatiellota</taxon>
        <taxon>Kiritimatiellia</taxon>
        <taxon>Kiritimatiellales</taxon>
        <taxon>Kiritimatiellaceae</taxon>
        <taxon>Kiritimatiella</taxon>
    </lineage>
</organism>
<reference evidence="14" key="1">
    <citation type="submission" date="2015-02" db="EMBL/GenBank/DDBJ databases">
        <title>Description and complete genome sequence of the first cultured representative of the subdivision 5 of the Verrucomicrobia phylum.</title>
        <authorList>
            <person name="Spring S."/>
            <person name="Bunk B."/>
            <person name="Sproer C."/>
            <person name="Klenk H.-P."/>
        </authorList>
    </citation>
    <scope>NUCLEOTIDE SEQUENCE [LARGE SCALE GENOMIC DNA]</scope>
    <source>
        <strain evidence="14">L21-Fru-AB</strain>
    </source>
</reference>
<dbReference type="GO" id="GO:0015628">
    <property type="term" value="P:protein secretion by the type II secretion system"/>
    <property type="evidence" value="ECO:0007669"/>
    <property type="project" value="InterPro"/>
</dbReference>
<dbReference type="InterPro" id="IPR013545">
    <property type="entry name" value="T2SS_protein-GspG_C"/>
</dbReference>
<evidence type="ECO:0000256" key="6">
    <source>
        <dbReference type="ARBA" id="ARBA00022519"/>
    </source>
</evidence>
<dbReference type="InterPro" id="IPR010054">
    <property type="entry name" value="Type2_sec_GspG"/>
</dbReference>
<feature type="transmembrane region" description="Helical" evidence="11">
    <location>
        <begin position="12"/>
        <end position="37"/>
    </location>
</feature>
<dbReference type="PROSITE" id="PS00409">
    <property type="entry name" value="PROKAR_NTER_METHYL"/>
    <property type="match status" value="1"/>
</dbReference>
<comment type="similarity">
    <text evidence="2">Belongs to the GSP G family.</text>
</comment>
<keyword evidence="5" id="KW-0488">Methylation</keyword>